<accession>A0A9D8KGU4</accession>
<evidence type="ECO:0000313" key="3">
    <source>
        <dbReference type="Proteomes" id="UP000809273"/>
    </source>
</evidence>
<protein>
    <submittedName>
        <fullName evidence="2">Pilus assembly protein PilP</fullName>
    </submittedName>
</protein>
<feature type="compositionally biased region" description="Basic and acidic residues" evidence="1">
    <location>
        <begin position="112"/>
        <end position="165"/>
    </location>
</feature>
<feature type="compositionally biased region" description="Basic and acidic residues" evidence="1">
    <location>
        <begin position="1"/>
        <end position="23"/>
    </location>
</feature>
<reference evidence="2" key="1">
    <citation type="journal article" date="2021" name="Environ. Microbiol.">
        <title>Genomic characterization of three novel Desulfobacterota classes expand the metabolic and phylogenetic diversity of the phylum.</title>
        <authorList>
            <person name="Murphy C.L."/>
            <person name="Biggerstaff J."/>
            <person name="Eichhorn A."/>
            <person name="Ewing E."/>
            <person name="Shahan R."/>
            <person name="Soriano D."/>
            <person name="Stewart S."/>
            <person name="VanMol K."/>
            <person name="Walker R."/>
            <person name="Walters P."/>
            <person name="Elshahed M.S."/>
            <person name="Youssef N.H."/>
        </authorList>
    </citation>
    <scope>NUCLEOTIDE SEQUENCE</scope>
    <source>
        <strain evidence="2">Zod_Metabat.24</strain>
    </source>
</reference>
<gene>
    <name evidence="2" type="ORF">JW984_12095</name>
</gene>
<name>A0A9D8KGU4_9DELT</name>
<feature type="compositionally biased region" description="Basic and acidic residues" evidence="1">
    <location>
        <begin position="66"/>
        <end position="100"/>
    </location>
</feature>
<proteinExistence type="predicted"/>
<reference evidence="2" key="2">
    <citation type="submission" date="2021-01" db="EMBL/GenBank/DDBJ databases">
        <authorList>
            <person name="Hahn C.R."/>
            <person name="Youssef N.H."/>
            <person name="Elshahed M."/>
        </authorList>
    </citation>
    <scope>NUCLEOTIDE SEQUENCE</scope>
    <source>
        <strain evidence="2">Zod_Metabat.24</strain>
    </source>
</reference>
<sequence length="313" mass="34604">MDKIPFLKSETKKEVSKRQKLSDPNDPNVIKKSTGPKDKVTPPGEGVKEEETEGIPAKPEGDETVQPEKEKIAKGPVPEKKEEVKSPGPEDKTPVEDKGKGVPIKPPNGDAKTPKETKAPETVEGEKPEKKGEKKESDTETAEAPEKLEPEKPSVEDKGTEKDSGKGNVIGEDIALLPASPGSEMPKDDTAAKKDGFIIDKEFKYDPTKKRDPFRPYNVKIEKKIEKPEEELTPLQKFKLSQLTVKAIIYDPETDTGVAMIEDPTKRGYNIYVGTEIANGKVIAITPSEIRVQVEFTDYFDNPKTTIETLKVK</sequence>
<dbReference type="Gene3D" id="2.30.30.830">
    <property type="match status" value="1"/>
</dbReference>
<comment type="caution">
    <text evidence="2">The sequence shown here is derived from an EMBL/GenBank/DDBJ whole genome shotgun (WGS) entry which is preliminary data.</text>
</comment>
<evidence type="ECO:0000313" key="2">
    <source>
        <dbReference type="EMBL" id="MBN1573929.1"/>
    </source>
</evidence>
<dbReference type="AlphaFoldDB" id="A0A9D8KGU4"/>
<organism evidence="2 3">
    <name type="scientific">Candidatus Zymogenus saltonus</name>
    <dbReference type="NCBI Taxonomy" id="2844893"/>
    <lineage>
        <taxon>Bacteria</taxon>
        <taxon>Deltaproteobacteria</taxon>
        <taxon>Candidatus Zymogenia</taxon>
        <taxon>Candidatus Zymogeniales</taxon>
        <taxon>Candidatus Zymogenaceae</taxon>
        <taxon>Candidatus Zymogenus</taxon>
    </lineage>
</organism>
<feature type="region of interest" description="Disordered" evidence="1">
    <location>
        <begin position="1"/>
        <end position="171"/>
    </location>
</feature>
<dbReference type="EMBL" id="JAFGIX010000060">
    <property type="protein sequence ID" value="MBN1573929.1"/>
    <property type="molecule type" value="Genomic_DNA"/>
</dbReference>
<evidence type="ECO:0000256" key="1">
    <source>
        <dbReference type="SAM" id="MobiDB-lite"/>
    </source>
</evidence>
<dbReference type="Proteomes" id="UP000809273">
    <property type="component" value="Unassembled WGS sequence"/>
</dbReference>